<comment type="caution">
    <text evidence="1">The sequence shown here is derived from an EMBL/GenBank/DDBJ whole genome shotgun (WGS) entry which is preliminary data.</text>
</comment>
<name>A0ABQ8QC84_9AGAR</name>
<organism evidence="1 2">
    <name type="scientific">Lentinula boryana</name>
    <dbReference type="NCBI Taxonomy" id="40481"/>
    <lineage>
        <taxon>Eukaryota</taxon>
        <taxon>Fungi</taxon>
        <taxon>Dikarya</taxon>
        <taxon>Basidiomycota</taxon>
        <taxon>Agaricomycotina</taxon>
        <taxon>Agaricomycetes</taxon>
        <taxon>Agaricomycetidae</taxon>
        <taxon>Agaricales</taxon>
        <taxon>Marasmiineae</taxon>
        <taxon>Omphalotaceae</taxon>
        <taxon>Lentinula</taxon>
    </lineage>
</organism>
<dbReference type="EMBL" id="MU790628">
    <property type="protein sequence ID" value="KAJ3996043.1"/>
    <property type="molecule type" value="Genomic_DNA"/>
</dbReference>
<accession>A0ABQ8QC84</accession>
<keyword evidence="2" id="KW-1185">Reference proteome</keyword>
<evidence type="ECO:0000313" key="2">
    <source>
        <dbReference type="Proteomes" id="UP001163828"/>
    </source>
</evidence>
<proteinExistence type="predicted"/>
<sequence length="214" mass="24469">MKRLEWVELRFCCARGDLLKAILALLSVSTVLVEQLPDVSLHDNLSKVLYEGASTTNTLSPDLERCLGQGMRLGRLEVLGPELLDDDFGQRHFAGLEELRLSMRRNPVSFSWLSALSSTHSSLKELWLIDDNRHYFRRHTPIFISSFVEESQRQDLSKKYIIKSVGLRRVLLCSKSSHSSPLHFQNSRLLLWTSILIKLLMMSCVYSSVVSIPH</sequence>
<evidence type="ECO:0000313" key="1">
    <source>
        <dbReference type="EMBL" id="KAJ3996043.1"/>
    </source>
</evidence>
<protein>
    <submittedName>
        <fullName evidence="1">Uncharacterized protein</fullName>
    </submittedName>
</protein>
<gene>
    <name evidence="1" type="ORF">F5050DRAFT_176835</name>
</gene>
<dbReference type="Proteomes" id="UP001163828">
    <property type="component" value="Unassembled WGS sequence"/>
</dbReference>
<reference evidence="1" key="1">
    <citation type="submission" date="2022-08" db="EMBL/GenBank/DDBJ databases">
        <authorList>
            <consortium name="DOE Joint Genome Institute"/>
            <person name="Min B."/>
            <person name="Riley R."/>
            <person name="Sierra-Patev S."/>
            <person name="Naranjo-Ortiz M."/>
            <person name="Looney B."/>
            <person name="Konkel Z."/>
            <person name="Slot J.C."/>
            <person name="Sakamoto Y."/>
            <person name="Steenwyk J.L."/>
            <person name="Rokas A."/>
            <person name="Carro J."/>
            <person name="Camarero S."/>
            <person name="Ferreira P."/>
            <person name="Molpeceres G."/>
            <person name="Ruiz-Duenas F.J."/>
            <person name="Serrano A."/>
            <person name="Henrissat B."/>
            <person name="Drula E."/>
            <person name="Hughes K.W."/>
            <person name="Mata J.L."/>
            <person name="Ishikawa N.K."/>
            <person name="Vargas-Isla R."/>
            <person name="Ushijima S."/>
            <person name="Smith C.A."/>
            <person name="Ahrendt S."/>
            <person name="Andreopoulos W."/>
            <person name="He G."/>
            <person name="Labutti K."/>
            <person name="Lipzen A."/>
            <person name="Ng V."/>
            <person name="Sandor L."/>
            <person name="Barry K."/>
            <person name="Martinez A.T."/>
            <person name="Xiao Y."/>
            <person name="Gibbons J.G."/>
            <person name="Terashima K."/>
            <person name="Hibbett D.S."/>
            <person name="Grigoriev I.V."/>
        </authorList>
    </citation>
    <scope>NUCLEOTIDE SEQUENCE</scope>
    <source>
        <strain evidence="1">TFB10827</strain>
    </source>
</reference>